<dbReference type="Pfam" id="PF00692">
    <property type="entry name" value="dUTPase"/>
    <property type="match status" value="1"/>
</dbReference>
<evidence type="ECO:0000256" key="1">
    <source>
        <dbReference type="ARBA" id="ARBA00022670"/>
    </source>
</evidence>
<reference evidence="5" key="1">
    <citation type="submission" date="2019-09" db="EMBL/GenBank/DDBJ databases">
        <title>Bird 10,000 Genomes (B10K) Project - Family phase.</title>
        <authorList>
            <person name="Zhang G."/>
        </authorList>
    </citation>
    <scope>NUCLEOTIDE SEQUENCE</scope>
    <source>
        <strain evidence="5">OUT-0039</strain>
        <tissue evidence="5">Muscle</tissue>
    </source>
</reference>
<evidence type="ECO:0000259" key="4">
    <source>
        <dbReference type="PROSITE" id="PS50175"/>
    </source>
</evidence>
<dbReference type="AlphaFoldDB" id="A0A851SQ19"/>
<keyword evidence="3" id="KW-0378">Hydrolase</keyword>
<gene>
    <name evidence="5" type="primary">Ervk9_4</name>
    <name evidence="5" type="ORF">CERFAM_R12175</name>
</gene>
<proteinExistence type="predicted"/>
<dbReference type="SUPFAM" id="SSF51283">
    <property type="entry name" value="dUTPase-like"/>
    <property type="match status" value="1"/>
</dbReference>
<feature type="domain" description="Peptidase A2" evidence="4">
    <location>
        <begin position="190"/>
        <end position="233"/>
    </location>
</feature>
<evidence type="ECO:0000256" key="2">
    <source>
        <dbReference type="ARBA" id="ARBA00022750"/>
    </source>
</evidence>
<evidence type="ECO:0000313" key="6">
    <source>
        <dbReference type="Proteomes" id="UP000611277"/>
    </source>
</evidence>
<dbReference type="SUPFAM" id="SSF50630">
    <property type="entry name" value="Acid proteases"/>
    <property type="match status" value="1"/>
</dbReference>
<dbReference type="GO" id="GO:0006508">
    <property type="term" value="P:proteolysis"/>
    <property type="evidence" value="ECO:0007669"/>
    <property type="project" value="UniProtKB-KW"/>
</dbReference>
<accession>A0A851SQ19</accession>
<dbReference type="InterPro" id="IPR036157">
    <property type="entry name" value="dUTPase-like_sf"/>
</dbReference>
<dbReference type="PANTHER" id="PTHR19422">
    <property type="entry name" value="GAG RETROVIRAL POLYPROTEIN"/>
    <property type="match status" value="1"/>
</dbReference>
<evidence type="ECO:0000256" key="3">
    <source>
        <dbReference type="ARBA" id="ARBA00022801"/>
    </source>
</evidence>
<dbReference type="Gene3D" id="2.40.70.10">
    <property type="entry name" value="Acid Proteases"/>
    <property type="match status" value="1"/>
</dbReference>
<dbReference type="Gene3D" id="2.70.40.10">
    <property type="match status" value="1"/>
</dbReference>
<dbReference type="InterPro" id="IPR018061">
    <property type="entry name" value="Retropepsins"/>
</dbReference>
<dbReference type="PANTHER" id="PTHR19422:SF123">
    <property type="entry name" value="RT1 CLASS I, LOCUS CE15"/>
    <property type="match status" value="1"/>
</dbReference>
<dbReference type="InterPro" id="IPR021109">
    <property type="entry name" value="Peptidase_aspartic_dom_sf"/>
</dbReference>
<dbReference type="InterPro" id="IPR033704">
    <property type="entry name" value="dUTPase_trimeric"/>
</dbReference>
<keyword evidence="6" id="KW-1185">Reference proteome</keyword>
<dbReference type="Pfam" id="PF00077">
    <property type="entry name" value="RVP"/>
    <property type="match status" value="1"/>
</dbReference>
<dbReference type="GO" id="GO:0004190">
    <property type="term" value="F:aspartic-type endopeptidase activity"/>
    <property type="evidence" value="ECO:0007669"/>
    <property type="project" value="UniProtKB-KW"/>
</dbReference>
<dbReference type="Proteomes" id="UP000611277">
    <property type="component" value="Unassembled WGS sequence"/>
</dbReference>
<dbReference type="InterPro" id="IPR051592">
    <property type="entry name" value="HERV-K_Pro_peptidase_A2"/>
</dbReference>
<dbReference type="PROSITE" id="PS50175">
    <property type="entry name" value="ASP_PROT_RETROV"/>
    <property type="match status" value="1"/>
</dbReference>
<comment type="caution">
    <text evidence="5">The sequence shown here is derived from an EMBL/GenBank/DDBJ whole genome shotgun (WGS) entry which is preliminary data.</text>
</comment>
<dbReference type="CDD" id="cd07557">
    <property type="entry name" value="trimeric_dUTPase"/>
    <property type="match status" value="1"/>
</dbReference>
<feature type="non-terminal residue" evidence="5">
    <location>
        <position position="233"/>
    </location>
</feature>
<protein>
    <submittedName>
        <fullName evidence="5">POK9 protein</fullName>
    </submittedName>
</protein>
<feature type="non-terminal residue" evidence="5">
    <location>
        <position position="1"/>
    </location>
</feature>
<keyword evidence="1" id="KW-0645">Protease</keyword>
<dbReference type="EMBL" id="WBNC01028653">
    <property type="protein sequence ID" value="NXD04791.1"/>
    <property type="molecule type" value="Genomic_DNA"/>
</dbReference>
<dbReference type="InterPro" id="IPR001995">
    <property type="entry name" value="Peptidase_A2_cat"/>
</dbReference>
<name>A0A851SQ19_CERFA</name>
<evidence type="ECO:0000313" key="5">
    <source>
        <dbReference type="EMBL" id="NXD04791.1"/>
    </source>
</evidence>
<dbReference type="InterPro" id="IPR029054">
    <property type="entry name" value="dUTPase-like"/>
</dbReference>
<keyword evidence="2" id="KW-0064">Aspartyl protease</keyword>
<organism evidence="5 6">
    <name type="scientific">Certhia familiaris</name>
    <name type="common">Eurasian treecreeper</name>
    <dbReference type="NCBI Taxonomy" id="73333"/>
    <lineage>
        <taxon>Eukaryota</taxon>
        <taxon>Metazoa</taxon>
        <taxon>Chordata</taxon>
        <taxon>Craniata</taxon>
        <taxon>Vertebrata</taxon>
        <taxon>Euteleostomi</taxon>
        <taxon>Archelosauria</taxon>
        <taxon>Archosauria</taxon>
        <taxon>Dinosauria</taxon>
        <taxon>Saurischia</taxon>
        <taxon>Theropoda</taxon>
        <taxon>Coelurosauria</taxon>
        <taxon>Aves</taxon>
        <taxon>Neognathae</taxon>
        <taxon>Neoaves</taxon>
        <taxon>Telluraves</taxon>
        <taxon>Australaves</taxon>
        <taxon>Passeriformes</taxon>
        <taxon>Certhiidae</taxon>
        <taxon>Certhiinae</taxon>
        <taxon>Certhia</taxon>
    </lineage>
</organism>
<sequence>QLRATVAQFGVTSEPAKQMLDYLFNSTVFLTPGKTHDSLAPATARSLGIDLETAVDVTLYNDAPHAISTGVRGPLKLEGQSVGGLLLGRSSGTLMGLHVMPGVIDADTEGEIFIIVSTQYPPLTIPKGQKIAQFVPLPQLANKVIPRSPLPRGEGQFGSSGEISLIAFDLTARPKKECRVYYNNWTLTLYNALLDMGADTCIIDITKYPESWPTFATSATISGIGGVQLAKRS</sequence>